<feature type="domain" description="Response regulatory" evidence="2">
    <location>
        <begin position="23"/>
        <end position="137"/>
    </location>
</feature>
<dbReference type="Gene3D" id="3.40.50.2300">
    <property type="match status" value="1"/>
</dbReference>
<evidence type="ECO:0000256" key="1">
    <source>
        <dbReference type="PROSITE-ProRule" id="PRU00169"/>
    </source>
</evidence>
<dbReference type="PROSITE" id="PS50110">
    <property type="entry name" value="RESPONSE_REGULATORY"/>
    <property type="match status" value="1"/>
</dbReference>
<proteinExistence type="predicted"/>
<dbReference type="PANTHER" id="PTHR43228">
    <property type="entry name" value="TWO-COMPONENT RESPONSE REGULATOR"/>
    <property type="match status" value="1"/>
</dbReference>
<evidence type="ECO:0000313" key="6">
    <source>
        <dbReference type="Proteomes" id="UP000002051"/>
    </source>
</evidence>
<dbReference type="InterPro" id="IPR001789">
    <property type="entry name" value="Sig_transdc_resp-reg_receiver"/>
</dbReference>
<dbReference type="PaxDb" id="3880-AES81634"/>
<dbReference type="CDD" id="cd17546">
    <property type="entry name" value="REC_hyHK_CKI1_RcsC-like"/>
    <property type="match status" value="1"/>
</dbReference>
<dbReference type="Pfam" id="PF00072">
    <property type="entry name" value="Response_reg"/>
    <property type="match status" value="1"/>
</dbReference>
<dbReference type="Gramene" id="rna43007">
    <property type="protein sequence ID" value="RHN48305.1"/>
    <property type="gene ID" value="gene43007"/>
</dbReference>
<evidence type="ECO:0000313" key="7">
    <source>
        <dbReference type="Proteomes" id="UP000265566"/>
    </source>
</evidence>
<name>G7KYH3_MEDTR</name>
<dbReference type="STRING" id="3880.G7KYH3"/>
<dbReference type="EMBL" id="CM001223">
    <property type="protein sequence ID" value="AES81634.1"/>
    <property type="molecule type" value="Genomic_DNA"/>
</dbReference>
<dbReference type="EnsemblPlants" id="AES81634">
    <property type="protein sequence ID" value="AES81634"/>
    <property type="gene ID" value="MTR_7g098910"/>
</dbReference>
<dbReference type="Proteomes" id="UP000265566">
    <property type="component" value="Chromosome 7"/>
</dbReference>
<keyword evidence="1" id="KW-0597">Phosphoprotein</keyword>
<reference evidence="3 6" key="1">
    <citation type="journal article" date="2011" name="Nature">
        <title>The Medicago genome provides insight into the evolution of rhizobial symbioses.</title>
        <authorList>
            <person name="Young N.D."/>
            <person name="Debelle F."/>
            <person name="Oldroyd G.E."/>
            <person name="Geurts R."/>
            <person name="Cannon S.B."/>
            <person name="Udvardi M.K."/>
            <person name="Benedito V.A."/>
            <person name="Mayer K.F."/>
            <person name="Gouzy J."/>
            <person name="Schoof H."/>
            <person name="Van de Peer Y."/>
            <person name="Proost S."/>
            <person name="Cook D.R."/>
            <person name="Meyers B.C."/>
            <person name="Spannagl M."/>
            <person name="Cheung F."/>
            <person name="De Mita S."/>
            <person name="Krishnakumar V."/>
            <person name="Gundlach H."/>
            <person name="Zhou S."/>
            <person name="Mudge J."/>
            <person name="Bharti A.K."/>
            <person name="Murray J.D."/>
            <person name="Naoumkina M.A."/>
            <person name="Rosen B."/>
            <person name="Silverstein K.A."/>
            <person name="Tang H."/>
            <person name="Rombauts S."/>
            <person name="Zhao P.X."/>
            <person name="Zhou P."/>
            <person name="Barbe V."/>
            <person name="Bardou P."/>
            <person name="Bechner M."/>
            <person name="Bellec A."/>
            <person name="Berger A."/>
            <person name="Berges H."/>
            <person name="Bidwell S."/>
            <person name="Bisseling T."/>
            <person name="Choisne N."/>
            <person name="Couloux A."/>
            <person name="Denny R."/>
            <person name="Deshpande S."/>
            <person name="Dai X."/>
            <person name="Doyle J.J."/>
            <person name="Dudez A.M."/>
            <person name="Farmer A.D."/>
            <person name="Fouteau S."/>
            <person name="Franken C."/>
            <person name="Gibelin C."/>
            <person name="Gish J."/>
            <person name="Goldstein S."/>
            <person name="Gonzalez A.J."/>
            <person name="Green P.J."/>
            <person name="Hallab A."/>
            <person name="Hartog M."/>
            <person name="Hua A."/>
            <person name="Humphray S.J."/>
            <person name="Jeong D.H."/>
            <person name="Jing Y."/>
            <person name="Jocker A."/>
            <person name="Kenton S.M."/>
            <person name="Kim D.J."/>
            <person name="Klee K."/>
            <person name="Lai H."/>
            <person name="Lang C."/>
            <person name="Lin S."/>
            <person name="Macmil S.L."/>
            <person name="Magdelenat G."/>
            <person name="Matthews L."/>
            <person name="McCorrison J."/>
            <person name="Monaghan E.L."/>
            <person name="Mun J.H."/>
            <person name="Najar F.Z."/>
            <person name="Nicholson C."/>
            <person name="Noirot C."/>
            <person name="O'Bleness M."/>
            <person name="Paule C.R."/>
            <person name="Poulain J."/>
            <person name="Prion F."/>
            <person name="Qin B."/>
            <person name="Qu C."/>
            <person name="Retzel E.F."/>
            <person name="Riddle C."/>
            <person name="Sallet E."/>
            <person name="Samain S."/>
            <person name="Samson N."/>
            <person name="Sanders I."/>
            <person name="Saurat O."/>
            <person name="Scarpelli C."/>
            <person name="Schiex T."/>
            <person name="Segurens B."/>
            <person name="Severin A.J."/>
            <person name="Sherrier D.J."/>
            <person name="Shi R."/>
            <person name="Sims S."/>
            <person name="Singer S.R."/>
            <person name="Sinharoy S."/>
            <person name="Sterck L."/>
            <person name="Viollet A."/>
            <person name="Wang B.B."/>
            <person name="Wang K."/>
            <person name="Wang M."/>
            <person name="Wang X."/>
            <person name="Warfsmann J."/>
            <person name="Weissenbach J."/>
            <person name="White D.D."/>
            <person name="White J.D."/>
            <person name="Wiley G.B."/>
            <person name="Wincker P."/>
            <person name="Xing Y."/>
            <person name="Yang L."/>
            <person name="Yao Z."/>
            <person name="Ying F."/>
            <person name="Zhai J."/>
            <person name="Zhou L."/>
            <person name="Zuber A."/>
            <person name="Denarie J."/>
            <person name="Dixon R.A."/>
            <person name="May G.D."/>
            <person name="Schwartz D.C."/>
            <person name="Rogers J."/>
            <person name="Quetier F."/>
            <person name="Town C.D."/>
            <person name="Roe B.A."/>
        </authorList>
    </citation>
    <scope>NUCLEOTIDE SEQUENCE [LARGE SCALE GENOMIC DNA]</scope>
    <source>
        <strain evidence="3">A17</strain>
        <strain evidence="5 6">cv. Jemalong A17</strain>
    </source>
</reference>
<keyword evidence="4" id="KW-0808">Transferase</keyword>
<dbReference type="EMBL" id="PSQE01000007">
    <property type="protein sequence ID" value="RHN48305.1"/>
    <property type="molecule type" value="Genomic_DNA"/>
</dbReference>
<evidence type="ECO:0000259" key="2">
    <source>
        <dbReference type="PROSITE" id="PS50110"/>
    </source>
</evidence>
<dbReference type="InterPro" id="IPR011006">
    <property type="entry name" value="CheY-like_superfamily"/>
</dbReference>
<evidence type="ECO:0000313" key="5">
    <source>
        <dbReference type="EnsemblPlants" id="AES81634"/>
    </source>
</evidence>
<dbReference type="GO" id="GO:0004673">
    <property type="term" value="F:protein histidine kinase activity"/>
    <property type="evidence" value="ECO:0007669"/>
    <property type="project" value="UniProtKB-EC"/>
</dbReference>
<keyword evidence="4" id="KW-0418">Kinase</keyword>
<reference evidence="4" key="5">
    <citation type="journal article" date="2018" name="Nat. Plants">
        <title>Whole-genome landscape of Medicago truncatula symbiotic genes.</title>
        <authorList>
            <person name="Pecrix Y."/>
            <person name="Gamas P."/>
            <person name="Carrere S."/>
        </authorList>
    </citation>
    <scope>NUCLEOTIDE SEQUENCE</scope>
    <source>
        <tissue evidence="4">Leaves</tissue>
    </source>
</reference>
<dbReference type="Proteomes" id="UP000002051">
    <property type="component" value="Unassembled WGS sequence"/>
</dbReference>
<feature type="modified residue" description="4-aspartylphosphate" evidence="1">
    <location>
        <position position="73"/>
    </location>
</feature>
<protein>
    <submittedName>
        <fullName evidence="4">Putative histidine kinase response regulator and transcription factor RR-A-type family</fullName>
        <ecNumber evidence="4">2.7.13.3</ecNumber>
    </submittedName>
    <submittedName>
        <fullName evidence="3">Response regulator receiver domain protein</fullName>
    </submittedName>
</protein>
<reference evidence="5" key="3">
    <citation type="submission" date="2015-04" db="UniProtKB">
        <authorList>
            <consortium name="EnsemblPlants"/>
        </authorList>
    </citation>
    <scope>IDENTIFICATION</scope>
    <source>
        <strain evidence="5">cv. Jemalong A17</strain>
    </source>
</reference>
<reference evidence="3 6" key="2">
    <citation type="journal article" date="2014" name="BMC Genomics">
        <title>An improved genome release (version Mt4.0) for the model legume Medicago truncatula.</title>
        <authorList>
            <person name="Tang H."/>
            <person name="Krishnakumar V."/>
            <person name="Bidwell S."/>
            <person name="Rosen B."/>
            <person name="Chan A."/>
            <person name="Zhou S."/>
            <person name="Gentzbittel L."/>
            <person name="Childs K.L."/>
            <person name="Yandell M."/>
            <person name="Gundlach H."/>
            <person name="Mayer K.F."/>
            <person name="Schwartz D.C."/>
            <person name="Town C.D."/>
        </authorList>
    </citation>
    <scope>GENOME REANNOTATION</scope>
    <source>
        <strain evidence="5 6">cv. Jemalong A17</strain>
    </source>
</reference>
<dbReference type="EC" id="2.7.13.3" evidence="4"/>
<evidence type="ECO:0000313" key="3">
    <source>
        <dbReference type="EMBL" id="AES81634.1"/>
    </source>
</evidence>
<dbReference type="OrthoDB" id="21225at2759"/>
<organism evidence="3 6">
    <name type="scientific">Medicago truncatula</name>
    <name type="common">Barrel medic</name>
    <name type="synonym">Medicago tribuloides</name>
    <dbReference type="NCBI Taxonomy" id="3880"/>
    <lineage>
        <taxon>Eukaryota</taxon>
        <taxon>Viridiplantae</taxon>
        <taxon>Streptophyta</taxon>
        <taxon>Embryophyta</taxon>
        <taxon>Tracheophyta</taxon>
        <taxon>Spermatophyta</taxon>
        <taxon>Magnoliopsida</taxon>
        <taxon>eudicotyledons</taxon>
        <taxon>Gunneridae</taxon>
        <taxon>Pentapetalae</taxon>
        <taxon>rosids</taxon>
        <taxon>fabids</taxon>
        <taxon>Fabales</taxon>
        <taxon>Fabaceae</taxon>
        <taxon>Papilionoideae</taxon>
        <taxon>50 kb inversion clade</taxon>
        <taxon>NPAAA clade</taxon>
        <taxon>Hologalegina</taxon>
        <taxon>IRL clade</taxon>
        <taxon>Trifolieae</taxon>
        <taxon>Medicago</taxon>
    </lineage>
</organism>
<gene>
    <name evidence="5" type="primary">11444778</name>
    <name evidence="3" type="ordered locus">MTR_7g098910</name>
    <name evidence="4" type="ORF">MtrunA17_Chr7g0262351</name>
</gene>
<dbReference type="SUPFAM" id="SSF52172">
    <property type="entry name" value="CheY-like"/>
    <property type="match status" value="1"/>
</dbReference>
<dbReference type="SMART" id="SM00448">
    <property type="entry name" value="REC"/>
    <property type="match status" value="1"/>
</dbReference>
<sequence length="140" mass="15168">MEDQGKGKGKGIMESQDSGTELTALIVDDDKLVRMIHQGLLKRAGVKSEAVKNGKEAVDIHCNGQRFDIILMDKEMPIMNGIEATKKLRSMGIGSMIVGVSSCTEAEKQEFMEAGINDYQVKPLTIGVLNSILDAVKASK</sequence>
<reference evidence="7" key="4">
    <citation type="journal article" date="2018" name="Nat. Plants">
        <title>Whole-genome landscape of Medicago truncatula symbiotic genes.</title>
        <authorList>
            <person name="Pecrix Y."/>
            <person name="Staton S.E."/>
            <person name="Sallet E."/>
            <person name="Lelandais-Briere C."/>
            <person name="Moreau S."/>
            <person name="Carrere S."/>
            <person name="Blein T."/>
            <person name="Jardinaud M.F."/>
            <person name="Latrasse D."/>
            <person name="Zouine M."/>
            <person name="Zahm M."/>
            <person name="Kreplak J."/>
            <person name="Mayjonade B."/>
            <person name="Satge C."/>
            <person name="Perez M."/>
            <person name="Cauet S."/>
            <person name="Marande W."/>
            <person name="Chantry-Darmon C."/>
            <person name="Lopez-Roques C."/>
            <person name="Bouchez O."/>
            <person name="Berard A."/>
            <person name="Debelle F."/>
            <person name="Munos S."/>
            <person name="Bendahmane A."/>
            <person name="Berges H."/>
            <person name="Niebel A."/>
            <person name="Buitink J."/>
            <person name="Frugier F."/>
            <person name="Benhamed M."/>
            <person name="Crespi M."/>
            <person name="Gouzy J."/>
            <person name="Gamas P."/>
        </authorList>
    </citation>
    <scope>NUCLEOTIDE SEQUENCE [LARGE SCALE GENOMIC DNA]</scope>
    <source>
        <strain evidence="7">cv. Jemalong A17</strain>
    </source>
</reference>
<dbReference type="eggNOG" id="KOG0519">
    <property type="taxonomic scope" value="Eukaryota"/>
</dbReference>
<keyword evidence="6" id="KW-1185">Reference proteome</keyword>
<dbReference type="KEGG" id="mtr:11444778"/>
<dbReference type="OMA" id="MDGMECV"/>
<dbReference type="AlphaFoldDB" id="G7KYH3"/>
<accession>G7KYH3</accession>
<dbReference type="InterPro" id="IPR052048">
    <property type="entry name" value="ST_Response_Regulator"/>
</dbReference>
<evidence type="ECO:0000313" key="4">
    <source>
        <dbReference type="EMBL" id="RHN48305.1"/>
    </source>
</evidence>
<dbReference type="HOGENOM" id="CLU_000445_69_12_1"/>
<dbReference type="PANTHER" id="PTHR43228:SF12">
    <property type="entry name" value="TWO-COMPONENT RESPONSE REGULATOR 24"/>
    <property type="match status" value="1"/>
</dbReference>
<dbReference type="GO" id="GO:0000160">
    <property type="term" value="P:phosphorelay signal transduction system"/>
    <property type="evidence" value="ECO:0007669"/>
    <property type="project" value="InterPro"/>
</dbReference>